<dbReference type="Pfam" id="PF03807">
    <property type="entry name" value="F420_oxidored"/>
    <property type="match status" value="1"/>
</dbReference>
<evidence type="ECO:0000256" key="3">
    <source>
        <dbReference type="ARBA" id="ARBA00023002"/>
    </source>
</evidence>
<dbReference type="PIRSF" id="PIRSF000193">
    <property type="entry name" value="Pyrrol-5-carb_rd"/>
    <property type="match status" value="1"/>
</dbReference>
<evidence type="ECO:0000256" key="1">
    <source>
        <dbReference type="ARBA" id="ARBA00005525"/>
    </source>
</evidence>
<reference evidence="8" key="1">
    <citation type="journal article" date="2018" name="Nat. Microbiol.">
        <title>Leveraging single-cell genomics to expand the fungal tree of life.</title>
        <authorList>
            <person name="Ahrendt S.R."/>
            <person name="Quandt C.A."/>
            <person name="Ciobanu D."/>
            <person name="Clum A."/>
            <person name="Salamov A."/>
            <person name="Andreopoulos B."/>
            <person name="Cheng J.F."/>
            <person name="Woyke T."/>
            <person name="Pelin A."/>
            <person name="Henrissat B."/>
            <person name="Reynolds N.K."/>
            <person name="Benny G.L."/>
            <person name="Smith M.E."/>
            <person name="James T.Y."/>
            <person name="Grigoriev I.V."/>
        </authorList>
    </citation>
    <scope>NUCLEOTIDE SEQUENCE [LARGE SCALE GENOMIC DNA]</scope>
    <source>
        <strain evidence="8">RSA 1356</strain>
    </source>
</reference>
<keyword evidence="3" id="KW-0560">Oxidoreductase</keyword>
<protein>
    <submittedName>
        <fullName evidence="7">Pyrroline-5-carboxylate reductase</fullName>
    </submittedName>
</protein>
<dbReference type="Gene3D" id="1.10.3730.10">
    <property type="entry name" value="ProC C-terminal domain-like"/>
    <property type="match status" value="1"/>
</dbReference>
<keyword evidence="2 4" id="KW-0521">NADP</keyword>
<name>A0A4P9XV17_9FUNG</name>
<dbReference type="InterPro" id="IPR008927">
    <property type="entry name" value="6-PGluconate_DH-like_C_sf"/>
</dbReference>
<dbReference type="AlphaFoldDB" id="A0A4P9XV17"/>
<dbReference type="InterPro" id="IPR036291">
    <property type="entry name" value="NAD(P)-bd_dom_sf"/>
</dbReference>
<dbReference type="Gene3D" id="3.40.50.720">
    <property type="entry name" value="NAD(P)-binding Rossmann-like Domain"/>
    <property type="match status" value="1"/>
</dbReference>
<dbReference type="NCBIfam" id="TIGR00112">
    <property type="entry name" value="proC"/>
    <property type="match status" value="1"/>
</dbReference>
<sequence length="295" mass="31226">MTQEATQNGQQLHPRITFIGGGNMAEAILAGLLRKGHPTDRLVVSEPMPERQTYLREHYPELAVHSDNTVASADAELIVLAVKPGVVPAVLAGIRDIVARNQAVLLSIAAGVRLTDMEQWLRGDDHATLQPAIVRCMPNTPALVGHGATGLYANANASPKQRAAVETVLRAVSGALCWVTEESQLDAVTAVSGSGPAYFFLLMEAMEEAGVQAGLPRDIAAKLTAQTALGAAHMALQSDDNTAELRRKVTSPNGTTYAAITHMENGNVPETLRAAVRAAADRSAELGEELGRSKM</sequence>
<dbReference type="GO" id="GO:0055129">
    <property type="term" value="P:L-proline biosynthetic process"/>
    <property type="evidence" value="ECO:0007669"/>
    <property type="project" value="TreeGrafter"/>
</dbReference>
<evidence type="ECO:0000313" key="7">
    <source>
        <dbReference type="EMBL" id="RKP10104.1"/>
    </source>
</evidence>
<dbReference type="Pfam" id="PF14748">
    <property type="entry name" value="P5CR_dimer"/>
    <property type="match status" value="1"/>
</dbReference>
<evidence type="ECO:0000259" key="5">
    <source>
        <dbReference type="Pfam" id="PF03807"/>
    </source>
</evidence>
<dbReference type="EMBL" id="KZ992470">
    <property type="protein sequence ID" value="RKP10104.1"/>
    <property type="molecule type" value="Genomic_DNA"/>
</dbReference>
<dbReference type="Proteomes" id="UP000271241">
    <property type="component" value="Unassembled WGS sequence"/>
</dbReference>
<dbReference type="InterPro" id="IPR000304">
    <property type="entry name" value="Pyrroline-COOH_reductase"/>
</dbReference>
<dbReference type="InterPro" id="IPR029036">
    <property type="entry name" value="P5CR_dimer"/>
</dbReference>
<dbReference type="SUPFAM" id="SSF48179">
    <property type="entry name" value="6-phosphogluconate dehydrogenase C-terminal domain-like"/>
    <property type="match status" value="1"/>
</dbReference>
<keyword evidence="8" id="KW-1185">Reference proteome</keyword>
<dbReference type="SUPFAM" id="SSF51735">
    <property type="entry name" value="NAD(P)-binding Rossmann-fold domains"/>
    <property type="match status" value="1"/>
</dbReference>
<evidence type="ECO:0000256" key="4">
    <source>
        <dbReference type="PIRSR" id="PIRSR000193-1"/>
    </source>
</evidence>
<dbReference type="InterPro" id="IPR028939">
    <property type="entry name" value="P5C_Rdtase_cat_N"/>
</dbReference>
<accession>A0A4P9XV17</accession>
<proteinExistence type="inferred from homology"/>
<feature type="binding site" evidence="4">
    <location>
        <begin position="19"/>
        <end position="24"/>
    </location>
    <ligand>
        <name>NADP(+)</name>
        <dbReference type="ChEBI" id="CHEBI:58349"/>
    </ligand>
</feature>
<dbReference type="FunFam" id="1.10.3730.10:FF:000001">
    <property type="entry name" value="Pyrroline-5-carboxylate reductase"/>
    <property type="match status" value="1"/>
</dbReference>
<dbReference type="GO" id="GO:0004735">
    <property type="term" value="F:pyrroline-5-carboxylate reductase activity"/>
    <property type="evidence" value="ECO:0007669"/>
    <property type="project" value="InterPro"/>
</dbReference>
<comment type="similarity">
    <text evidence="1">Belongs to the pyrroline-5-carboxylate reductase family.</text>
</comment>
<evidence type="ECO:0000259" key="6">
    <source>
        <dbReference type="Pfam" id="PF14748"/>
    </source>
</evidence>
<gene>
    <name evidence="7" type="ORF">THASP1DRAFT_13319</name>
</gene>
<dbReference type="STRING" id="78915.A0A4P9XV17"/>
<feature type="domain" description="Pyrroline-5-carboxylate reductase dimerisation" evidence="6">
    <location>
        <begin position="182"/>
        <end position="286"/>
    </location>
</feature>
<evidence type="ECO:0000256" key="2">
    <source>
        <dbReference type="ARBA" id="ARBA00022857"/>
    </source>
</evidence>
<dbReference type="OrthoDB" id="10263291at2759"/>
<dbReference type="HAMAP" id="MF_01925">
    <property type="entry name" value="P5C_reductase"/>
    <property type="match status" value="1"/>
</dbReference>
<dbReference type="PANTHER" id="PTHR11645">
    <property type="entry name" value="PYRROLINE-5-CARBOXYLATE REDUCTASE"/>
    <property type="match status" value="1"/>
</dbReference>
<organism evidence="7 8">
    <name type="scientific">Thamnocephalis sphaerospora</name>
    <dbReference type="NCBI Taxonomy" id="78915"/>
    <lineage>
        <taxon>Eukaryota</taxon>
        <taxon>Fungi</taxon>
        <taxon>Fungi incertae sedis</taxon>
        <taxon>Zoopagomycota</taxon>
        <taxon>Zoopagomycotina</taxon>
        <taxon>Zoopagomycetes</taxon>
        <taxon>Zoopagales</taxon>
        <taxon>Sigmoideomycetaceae</taxon>
        <taxon>Thamnocephalis</taxon>
    </lineage>
</organism>
<feature type="binding site" evidence="4">
    <location>
        <begin position="81"/>
        <end position="84"/>
    </location>
    <ligand>
        <name>NADP(+)</name>
        <dbReference type="ChEBI" id="CHEBI:58349"/>
    </ligand>
</feature>
<evidence type="ECO:0000313" key="8">
    <source>
        <dbReference type="Proteomes" id="UP000271241"/>
    </source>
</evidence>
<dbReference type="PANTHER" id="PTHR11645:SF0">
    <property type="entry name" value="PYRROLINE-5-CARBOXYLATE REDUCTASE 3"/>
    <property type="match status" value="1"/>
</dbReference>
<feature type="domain" description="Pyrroline-5-carboxylate reductase catalytic N-terminal" evidence="5">
    <location>
        <begin position="15"/>
        <end position="111"/>
    </location>
</feature>
<feature type="binding site" evidence="4">
    <location>
        <position position="68"/>
    </location>
    <ligand>
        <name>NADPH</name>
        <dbReference type="ChEBI" id="CHEBI:57783"/>
    </ligand>
</feature>